<protein>
    <submittedName>
        <fullName evidence="3">Predicted protein</fullName>
    </submittedName>
</protein>
<dbReference type="Pfam" id="PF00651">
    <property type="entry name" value="BTB"/>
    <property type="match status" value="1"/>
</dbReference>
<dbReference type="KEGG" id="lbc:LACBIDRAFT_295935"/>
<feature type="compositionally biased region" description="Low complexity" evidence="1">
    <location>
        <begin position="423"/>
        <end position="447"/>
    </location>
</feature>
<dbReference type="InParanoid" id="B0E0I3"/>
<name>B0E0I3_LACBS</name>
<evidence type="ECO:0000256" key="1">
    <source>
        <dbReference type="SAM" id="MobiDB-lite"/>
    </source>
</evidence>
<evidence type="ECO:0000313" key="3">
    <source>
        <dbReference type="EMBL" id="EDQ99624.1"/>
    </source>
</evidence>
<feature type="compositionally biased region" description="Basic and acidic residues" evidence="1">
    <location>
        <begin position="379"/>
        <end position="394"/>
    </location>
</feature>
<dbReference type="InterPro" id="IPR000210">
    <property type="entry name" value="BTB/POZ_dom"/>
</dbReference>
<organism evidence="4">
    <name type="scientific">Laccaria bicolor (strain S238N-H82 / ATCC MYA-4686)</name>
    <name type="common">Bicoloured deceiver</name>
    <name type="synonym">Laccaria laccata var. bicolor</name>
    <dbReference type="NCBI Taxonomy" id="486041"/>
    <lineage>
        <taxon>Eukaryota</taxon>
        <taxon>Fungi</taxon>
        <taxon>Dikarya</taxon>
        <taxon>Basidiomycota</taxon>
        <taxon>Agaricomycotina</taxon>
        <taxon>Agaricomycetes</taxon>
        <taxon>Agaricomycetidae</taxon>
        <taxon>Agaricales</taxon>
        <taxon>Agaricineae</taxon>
        <taxon>Hydnangiaceae</taxon>
        <taxon>Laccaria</taxon>
    </lineage>
</organism>
<dbReference type="Proteomes" id="UP000001194">
    <property type="component" value="Unassembled WGS sequence"/>
</dbReference>
<gene>
    <name evidence="3" type="ORF">LACBIDRAFT_295935</name>
</gene>
<feature type="region of interest" description="Disordered" evidence="1">
    <location>
        <begin position="214"/>
        <end position="479"/>
    </location>
</feature>
<dbReference type="AlphaFoldDB" id="B0E0I3"/>
<dbReference type="RefSeq" id="XP_001889735.1">
    <property type="nucleotide sequence ID" value="XM_001889700.1"/>
</dbReference>
<dbReference type="GeneID" id="6085365"/>
<dbReference type="Gene3D" id="3.30.710.10">
    <property type="entry name" value="Potassium Channel Kv1.1, Chain A"/>
    <property type="match status" value="1"/>
</dbReference>
<accession>B0E0I3</accession>
<dbReference type="SMART" id="SM00225">
    <property type="entry name" value="BTB"/>
    <property type="match status" value="1"/>
</dbReference>
<dbReference type="InterPro" id="IPR011333">
    <property type="entry name" value="SKP1/BTB/POZ_sf"/>
</dbReference>
<dbReference type="STRING" id="486041.B0E0I3"/>
<reference evidence="3 4" key="1">
    <citation type="journal article" date="2008" name="Nature">
        <title>The genome of Laccaria bicolor provides insights into mycorrhizal symbiosis.</title>
        <authorList>
            <person name="Martin F."/>
            <person name="Aerts A."/>
            <person name="Ahren D."/>
            <person name="Brun A."/>
            <person name="Danchin E.G.J."/>
            <person name="Duchaussoy F."/>
            <person name="Gibon J."/>
            <person name="Kohler A."/>
            <person name="Lindquist E."/>
            <person name="Pereda V."/>
            <person name="Salamov A."/>
            <person name="Shapiro H.J."/>
            <person name="Wuyts J."/>
            <person name="Blaudez D."/>
            <person name="Buee M."/>
            <person name="Brokstein P."/>
            <person name="Canbaeck B."/>
            <person name="Cohen D."/>
            <person name="Courty P.E."/>
            <person name="Coutinho P.M."/>
            <person name="Delaruelle C."/>
            <person name="Detter J.C."/>
            <person name="Deveau A."/>
            <person name="DiFazio S."/>
            <person name="Duplessis S."/>
            <person name="Fraissinet-Tachet L."/>
            <person name="Lucic E."/>
            <person name="Frey-Klett P."/>
            <person name="Fourrey C."/>
            <person name="Feussner I."/>
            <person name="Gay G."/>
            <person name="Grimwood J."/>
            <person name="Hoegger P.J."/>
            <person name="Jain P."/>
            <person name="Kilaru S."/>
            <person name="Labbe J."/>
            <person name="Lin Y.C."/>
            <person name="Legue V."/>
            <person name="Le Tacon F."/>
            <person name="Marmeisse R."/>
            <person name="Melayah D."/>
            <person name="Montanini B."/>
            <person name="Muratet M."/>
            <person name="Nehls U."/>
            <person name="Niculita-Hirzel H."/>
            <person name="Oudot-Le Secq M.P."/>
            <person name="Peter M."/>
            <person name="Quesneville H."/>
            <person name="Rajashekar B."/>
            <person name="Reich M."/>
            <person name="Rouhier N."/>
            <person name="Schmutz J."/>
            <person name="Yin T."/>
            <person name="Chalot M."/>
            <person name="Henrissat B."/>
            <person name="Kuees U."/>
            <person name="Lucas S."/>
            <person name="Van de Peer Y."/>
            <person name="Podila G.K."/>
            <person name="Polle A."/>
            <person name="Pukkila P.J."/>
            <person name="Richardson P.M."/>
            <person name="Rouze P."/>
            <person name="Sanders I.R."/>
            <person name="Stajich J.E."/>
            <person name="Tunlid A."/>
            <person name="Tuskan G."/>
            <person name="Grigoriev I.V."/>
        </authorList>
    </citation>
    <scope>NUCLEOTIDE SEQUENCE [LARGE SCALE GENOMIC DNA]</scope>
    <source>
        <strain evidence="4">S238N-H82 / ATCC MYA-4686</strain>
    </source>
</reference>
<dbReference type="OrthoDB" id="9997739at2759"/>
<feature type="compositionally biased region" description="Polar residues" evidence="1">
    <location>
        <begin position="465"/>
        <end position="475"/>
    </location>
</feature>
<dbReference type="SUPFAM" id="SSF54695">
    <property type="entry name" value="POZ domain"/>
    <property type="match status" value="1"/>
</dbReference>
<dbReference type="HOGENOM" id="CLU_533238_0_0_1"/>
<feature type="compositionally biased region" description="Basic and acidic residues" evidence="1">
    <location>
        <begin position="332"/>
        <end position="347"/>
    </location>
</feature>
<proteinExistence type="predicted"/>
<feature type="domain" description="BTB" evidence="2">
    <location>
        <begin position="23"/>
        <end position="87"/>
    </location>
</feature>
<feature type="compositionally biased region" description="Basic residues" evidence="1">
    <location>
        <begin position="258"/>
        <end position="271"/>
    </location>
</feature>
<dbReference type="EMBL" id="DS547161">
    <property type="protein sequence ID" value="EDQ99624.1"/>
    <property type="molecule type" value="Genomic_DNA"/>
</dbReference>
<sequence>MPPSPNDAFLAVSRHPTYYIQGADLSFLVEHIQFRVHRYFFERESLYFRNYLTVPASPGAVRTGVNDSNAVILEDVKAAEFELFLKYSLYDRPVAEWEIILKLAHQWDFPEVKNLAVRELEKLIFPDLDRIATYQANAVDRKLLIPYYARLCEREEPLTLPEGMKLGMETALLIARAREHARGSVSPTGARSPTSAHVHGNELHTIVCDLFAIEPPSETPTGDEPTTLLPGGLEPPVPAKPTAPQSQPTAPVTPVTKKAPKSTGKAKKKGQKKTETPPTPTTNTAPSFLQEGEDQVATTEVAEAGEAKVGTEEASLVDVGEQGGENGVMDGEVEKSEVKTDEAKGESADVLESGATSDGDMWGEGESKAVGDTVVADTTHAENGEAKATDDGQPKVEGSGDTTKIDVDPNGAPSGLDDKTPVIIIPTTDSSIPTTSTTNNDTSSSSSGGDLNVPPTGNPNAGDKSPSQLLTSPSTFGLIPGFEHLKKAADGIVNSFKDASPWGDGDDSDLST</sequence>
<keyword evidence="4" id="KW-1185">Reference proteome</keyword>
<dbReference type="PROSITE" id="PS50097">
    <property type="entry name" value="BTB"/>
    <property type="match status" value="1"/>
</dbReference>
<evidence type="ECO:0000313" key="4">
    <source>
        <dbReference type="Proteomes" id="UP000001194"/>
    </source>
</evidence>
<evidence type="ECO:0000259" key="2">
    <source>
        <dbReference type="PROSITE" id="PS50097"/>
    </source>
</evidence>